<feature type="compositionally biased region" description="Polar residues" evidence="2">
    <location>
        <begin position="1175"/>
        <end position="1193"/>
    </location>
</feature>
<feature type="compositionally biased region" description="Basic and acidic residues" evidence="2">
    <location>
        <begin position="1028"/>
        <end position="1042"/>
    </location>
</feature>
<feature type="compositionally biased region" description="Basic and acidic residues" evidence="2">
    <location>
        <begin position="475"/>
        <end position="496"/>
    </location>
</feature>
<feature type="region of interest" description="Disordered" evidence="2">
    <location>
        <begin position="1166"/>
        <end position="1193"/>
    </location>
</feature>
<feature type="compositionally biased region" description="Polar residues" evidence="2">
    <location>
        <begin position="734"/>
        <end position="750"/>
    </location>
</feature>
<reference evidence="3" key="1">
    <citation type="journal article" date="2023" name="Science">
        <title>Elucidation of the pathway for biosynthesis of saponin adjuvants from the soapbark tree.</title>
        <authorList>
            <person name="Reed J."/>
            <person name="Orme A."/>
            <person name="El-Demerdash A."/>
            <person name="Owen C."/>
            <person name="Martin L.B.B."/>
            <person name="Misra R.C."/>
            <person name="Kikuchi S."/>
            <person name="Rejzek M."/>
            <person name="Martin A.C."/>
            <person name="Harkess A."/>
            <person name="Leebens-Mack J."/>
            <person name="Louveau T."/>
            <person name="Stephenson M.J."/>
            <person name="Osbourn A."/>
        </authorList>
    </citation>
    <scope>NUCLEOTIDE SEQUENCE</scope>
    <source>
        <strain evidence="3">S10</strain>
    </source>
</reference>
<feature type="compositionally biased region" description="Basic and acidic residues" evidence="2">
    <location>
        <begin position="292"/>
        <end position="314"/>
    </location>
</feature>
<organism evidence="3 4">
    <name type="scientific">Quillaja saponaria</name>
    <name type="common">Soap bark tree</name>
    <dbReference type="NCBI Taxonomy" id="32244"/>
    <lineage>
        <taxon>Eukaryota</taxon>
        <taxon>Viridiplantae</taxon>
        <taxon>Streptophyta</taxon>
        <taxon>Embryophyta</taxon>
        <taxon>Tracheophyta</taxon>
        <taxon>Spermatophyta</taxon>
        <taxon>Magnoliopsida</taxon>
        <taxon>eudicotyledons</taxon>
        <taxon>Gunneridae</taxon>
        <taxon>Pentapetalae</taxon>
        <taxon>rosids</taxon>
        <taxon>fabids</taxon>
        <taxon>Fabales</taxon>
        <taxon>Quillajaceae</taxon>
        <taxon>Quillaja</taxon>
    </lineage>
</organism>
<feature type="compositionally biased region" description="Polar residues" evidence="2">
    <location>
        <begin position="246"/>
        <end position="263"/>
    </location>
</feature>
<feature type="compositionally biased region" description="Polar residues" evidence="2">
    <location>
        <begin position="316"/>
        <end position="330"/>
    </location>
</feature>
<keyword evidence="4" id="KW-1185">Reference proteome</keyword>
<feature type="region of interest" description="Disordered" evidence="2">
    <location>
        <begin position="1321"/>
        <end position="1357"/>
    </location>
</feature>
<feature type="compositionally biased region" description="Polar residues" evidence="2">
    <location>
        <begin position="1015"/>
        <end position="1027"/>
    </location>
</feature>
<dbReference type="KEGG" id="qsa:O6P43_027507"/>
<feature type="region of interest" description="Disordered" evidence="2">
    <location>
        <begin position="935"/>
        <end position="1059"/>
    </location>
</feature>
<name>A0AAD7PE47_QUISA</name>
<feature type="compositionally biased region" description="Polar residues" evidence="2">
    <location>
        <begin position="953"/>
        <end position="964"/>
    </location>
</feature>
<feature type="compositionally biased region" description="Low complexity" evidence="2">
    <location>
        <begin position="965"/>
        <end position="979"/>
    </location>
</feature>
<accession>A0AAD7PE47</accession>
<feature type="coiled-coil region" evidence="1">
    <location>
        <begin position="1129"/>
        <end position="1156"/>
    </location>
</feature>
<proteinExistence type="predicted"/>
<feature type="compositionally biased region" description="Polar residues" evidence="2">
    <location>
        <begin position="935"/>
        <end position="946"/>
    </location>
</feature>
<feature type="compositionally biased region" description="Polar residues" evidence="2">
    <location>
        <begin position="400"/>
        <end position="418"/>
    </location>
</feature>
<feature type="region of interest" description="Disordered" evidence="2">
    <location>
        <begin position="391"/>
        <end position="510"/>
    </location>
</feature>
<feature type="region of interest" description="Disordered" evidence="2">
    <location>
        <begin position="727"/>
        <end position="788"/>
    </location>
</feature>
<gene>
    <name evidence="3" type="ORF">O6P43_027507</name>
</gene>
<feature type="compositionally biased region" description="Polar residues" evidence="2">
    <location>
        <begin position="987"/>
        <end position="996"/>
    </location>
</feature>
<keyword evidence="1" id="KW-0175">Coiled coil</keyword>
<evidence type="ECO:0000256" key="1">
    <source>
        <dbReference type="SAM" id="Coils"/>
    </source>
</evidence>
<feature type="compositionally biased region" description="Basic and acidic residues" evidence="2">
    <location>
        <begin position="1333"/>
        <end position="1346"/>
    </location>
</feature>
<evidence type="ECO:0000313" key="3">
    <source>
        <dbReference type="EMBL" id="KAJ7951465.1"/>
    </source>
</evidence>
<evidence type="ECO:0000256" key="2">
    <source>
        <dbReference type="SAM" id="MobiDB-lite"/>
    </source>
</evidence>
<feature type="compositionally biased region" description="Polar residues" evidence="2">
    <location>
        <begin position="271"/>
        <end position="291"/>
    </location>
</feature>
<dbReference type="PANTHER" id="PTHR31008">
    <property type="entry name" value="COP1-INTERACTING PROTEIN-RELATED"/>
    <property type="match status" value="1"/>
</dbReference>
<dbReference type="Proteomes" id="UP001163823">
    <property type="component" value="Chromosome 11"/>
</dbReference>
<comment type="caution">
    <text evidence="3">The sequence shown here is derived from an EMBL/GenBank/DDBJ whole genome shotgun (WGS) entry which is preliminary data.</text>
</comment>
<feature type="region of interest" description="Disordered" evidence="2">
    <location>
        <begin position="639"/>
        <end position="660"/>
    </location>
</feature>
<protein>
    <submittedName>
        <fullName evidence="3">COP1-interacting protein 7</fullName>
    </submittedName>
</protein>
<evidence type="ECO:0000313" key="4">
    <source>
        <dbReference type="Proteomes" id="UP001163823"/>
    </source>
</evidence>
<dbReference type="PANTHER" id="PTHR31008:SF15">
    <property type="entry name" value="GPI-ANCHORED ADHESIN-LIKE PROTEIN"/>
    <property type="match status" value="1"/>
</dbReference>
<dbReference type="EMBL" id="JARAOO010000011">
    <property type="protein sequence ID" value="KAJ7951465.1"/>
    <property type="molecule type" value="Genomic_DNA"/>
</dbReference>
<sequence length="1419" mass="157050">MKSNTSIDYAIFQLSPKCSRCELFVSSDGNTEKLASGLVKPFVTHLKVVEEQVAQAVQSIKLEVERNKNAESWFTKGTLERFVRFVSTPEVLDLVNKFDAEMSQLEAARIIYSQGKGDQHTGGLGVDGTGTTPAADATKKELLRAIDVRLVAVRQDLTTACAHATAAGFNPNSVSELQHFADHFGGHHLNEACTKFISLCQRRPDLISWKLAPGGDERDVRSSYGSDMSIDDPTEEQAGSHIRPQQPHNMNSTSPEQRYYSTEAQHHLDQSKSSTWQQPNSFTTFSSQRSNVNEKDEAKKEETHDVAEKKKEGAGTESSSTPASQPSRRLSVQDRISLFESKQKENSTGSGGKPIVGKSVELRRLSSGSTIPEKAVLRRWSGASDMIIDVSGEKKDTESPLCTPSCVSTAPQPKSNIFTGGFEDKDPQILRSSGSSNAEPRDKEEVGLKAGTGWKDQLSSHTQPRSSTSSTEQVRSSDQEATQEKSKISAGVEEKSAAYNDPLHSESQLRFSSNQEIVGLKTQIASQTHLGAVVTKLDDIEYESEYPKAEDAGIRNQPVAQSRFRVSHNHSRSLSGQYDNGILRSREASSGQLKVDDSAQFTPQSQWKSFTGELGEVSREDPMLSTVQQIKGEDSEVHKMKYQKPVSGSSEQIKKSTGKRDMTRVAYENNKLDFPVNELLGSQDKVGVTSAATAEQVQRVRQSKGNQELNDELKMKANELEKLFAEHKLRVPGDQSSSARKAENSDASTEQTERSRYQKPAAVELTPPQLHGRNTVIEPTGSSSNVKNSYTSSLVKMVENHNYGDALRRSFSEFNYADDSRGKFYEMYMQKRDAKLREEWISNRVRKEAKMKAMEDSLEQSRAEMEAKFSGSLDRQDSVSNTGRRAEKLRSFNFRSNIKKDQHPIDSLQNEEVEDLPEFSEEKFYGQDMLFSDSSFGNGASRSIQSKKILPNRNMSSSTPRTTAVSIPHSSAKVSSSSSVRRRVQSDNPLAQSVPNLSDLRKENTKPAFGAGKITSRSQVRSYSRSKSTNEETPGIKEEKPKRSQSLRKSSATPAEFKDMPLLNSDGVVLEPLKFEMEQLHHVPYDQLSNNMDSRPFLRKGNGIGPAGVGVVKMKASLASETSKNEEELDELTYEAEDLVDMAEEEEDELENMDLEDCTNLHNGKVTLSEESDKSGNSGSEIGDSTRSLSQVDPASVTEMPTGMVSTFSNLVPLQDSPFESPISWNSRLHHPFSYPHETADVDASVDSPVGSPAPWNSHGLIQTEADAARMRKKWGSAQKPILVNSSHNQSRKDVTKGFKRLLKFGRKSRGTESFVDWISATTSEGDDDTEDGRDPANRSSEDLRKSRMGFCQGLPSDDSFNESELFSEHVQSLQSSIPAPPANFKLRDDHISGSSLKAPRSFFSLSSFRSKGSDSKPR</sequence>
<feature type="compositionally biased region" description="Low complexity" evidence="2">
    <location>
        <begin position="459"/>
        <end position="474"/>
    </location>
</feature>
<feature type="region of interest" description="Disordered" evidence="2">
    <location>
        <begin position="212"/>
        <end position="370"/>
    </location>
</feature>